<evidence type="ECO:0000313" key="3">
    <source>
        <dbReference type="Proteomes" id="UP000199158"/>
    </source>
</evidence>
<keyword evidence="1" id="KW-0812">Transmembrane</keyword>
<feature type="transmembrane region" description="Helical" evidence="1">
    <location>
        <begin position="100"/>
        <end position="119"/>
    </location>
</feature>
<evidence type="ECO:0000313" key="2">
    <source>
        <dbReference type="EMBL" id="SEM69090.1"/>
    </source>
</evidence>
<keyword evidence="3" id="KW-1185">Reference proteome</keyword>
<feature type="transmembrane region" description="Helical" evidence="1">
    <location>
        <begin position="51"/>
        <end position="73"/>
    </location>
</feature>
<evidence type="ECO:0000256" key="1">
    <source>
        <dbReference type="SAM" id="Phobius"/>
    </source>
</evidence>
<reference evidence="2 3" key="1">
    <citation type="submission" date="2016-10" db="EMBL/GenBank/DDBJ databases">
        <authorList>
            <person name="de Groot N.N."/>
        </authorList>
    </citation>
    <scope>NUCLEOTIDE SEQUENCE [LARGE SCALE GENOMIC DNA]</scope>
    <source>
        <strain evidence="2 3">CGMCC 1.5070</strain>
    </source>
</reference>
<dbReference type="EMBL" id="FOCG01000001">
    <property type="protein sequence ID" value="SEM69090.1"/>
    <property type="molecule type" value="Genomic_DNA"/>
</dbReference>
<gene>
    <name evidence="2" type="ORF">SAMN05216180_1291</name>
</gene>
<dbReference type="Proteomes" id="UP000199158">
    <property type="component" value="Unassembled WGS sequence"/>
</dbReference>
<name>A0A1H8AED2_9FIRM</name>
<dbReference type="AlphaFoldDB" id="A0A1H8AED2"/>
<feature type="transmembrane region" description="Helical" evidence="1">
    <location>
        <begin position="20"/>
        <end position="39"/>
    </location>
</feature>
<feature type="transmembrane region" description="Helical" evidence="1">
    <location>
        <begin position="125"/>
        <end position="149"/>
    </location>
</feature>
<proteinExistence type="predicted"/>
<accession>A0A1H8AED2</accession>
<dbReference type="RefSeq" id="WP_092752795.1">
    <property type="nucleotide sequence ID" value="NZ_FOCG01000001.1"/>
</dbReference>
<organism evidence="2 3">
    <name type="scientific">Hydrogenoanaerobacterium saccharovorans</name>
    <dbReference type="NCBI Taxonomy" id="474960"/>
    <lineage>
        <taxon>Bacteria</taxon>
        <taxon>Bacillati</taxon>
        <taxon>Bacillota</taxon>
        <taxon>Clostridia</taxon>
        <taxon>Eubacteriales</taxon>
        <taxon>Oscillospiraceae</taxon>
        <taxon>Hydrogenoanaerobacterium</taxon>
    </lineage>
</organism>
<keyword evidence="1" id="KW-1133">Transmembrane helix</keyword>
<keyword evidence="1" id="KW-0472">Membrane</keyword>
<protein>
    <submittedName>
        <fullName evidence="2">Uncharacterized protein</fullName>
    </submittedName>
</protein>
<sequence>MENELSQQILVYKKKMKLQFASYIVIAFIGAGLLAWWLTSHYNGLFDIYQAYIVGVSAGLFIYGTGSSVKMALLLKNRDKLAATAAEKLGRTTDSINDKAMAAAFKIFLSVMMVALIFIGNMFNFTSFVVCLFTVVFAYLCYIFTWVFMKKAK</sequence>